<dbReference type="EMBL" id="JASCZI010060539">
    <property type="protein sequence ID" value="MED6133647.1"/>
    <property type="molecule type" value="Genomic_DNA"/>
</dbReference>
<keyword evidence="4" id="KW-0808">Transferase</keyword>
<dbReference type="InterPro" id="IPR001789">
    <property type="entry name" value="Sig_transdc_resp-reg_receiver"/>
</dbReference>
<evidence type="ECO:0000256" key="7">
    <source>
        <dbReference type="PROSITE-ProRule" id="PRU00169"/>
    </source>
</evidence>
<comment type="caution">
    <text evidence="11">The sequence shown here is derived from an EMBL/GenBank/DDBJ whole genome shotgun (WGS) entry which is preliminary data.</text>
</comment>
<dbReference type="CDD" id="cd17546">
    <property type="entry name" value="REC_hyHK_CKI1_RcsC-like"/>
    <property type="match status" value="1"/>
</dbReference>
<dbReference type="PRINTS" id="PR00344">
    <property type="entry name" value="BCTRLSENSOR"/>
</dbReference>
<keyword evidence="6" id="KW-0256">Endoplasmic reticulum</keyword>
<keyword evidence="12" id="KW-1185">Reference proteome</keyword>
<dbReference type="Proteomes" id="UP001341840">
    <property type="component" value="Unassembled WGS sequence"/>
</dbReference>
<gene>
    <name evidence="11" type="ORF">PIB30_030041</name>
</gene>
<proteinExistence type="predicted"/>
<name>A0ABU6SBI5_9FABA</name>
<reference evidence="11 12" key="1">
    <citation type="journal article" date="2023" name="Plants (Basel)">
        <title>Bridging the Gap: Combining Genomics and Transcriptomics Approaches to Understand Stylosanthes scabra, an Orphan Legume from the Brazilian Caatinga.</title>
        <authorList>
            <person name="Ferreira-Neto J.R.C."/>
            <person name="da Silva M.D."/>
            <person name="Binneck E."/>
            <person name="de Melo N.F."/>
            <person name="da Silva R.H."/>
            <person name="de Melo A.L.T.M."/>
            <person name="Pandolfi V."/>
            <person name="Bustamante F.O."/>
            <person name="Brasileiro-Vidal A.C."/>
            <person name="Benko-Iseppon A.M."/>
        </authorList>
    </citation>
    <scope>NUCLEOTIDE SEQUENCE [LARGE SCALE GENOMIC DNA]</scope>
    <source>
        <tissue evidence="11">Leaves</tissue>
    </source>
</reference>
<dbReference type="Gene3D" id="3.40.50.2300">
    <property type="match status" value="1"/>
</dbReference>
<evidence type="ECO:0000259" key="9">
    <source>
        <dbReference type="PROSITE" id="PS50109"/>
    </source>
</evidence>
<evidence type="ECO:0000313" key="12">
    <source>
        <dbReference type="Proteomes" id="UP001341840"/>
    </source>
</evidence>
<evidence type="ECO:0000256" key="3">
    <source>
        <dbReference type="ARBA" id="ARBA00012438"/>
    </source>
</evidence>
<organism evidence="11 12">
    <name type="scientific">Stylosanthes scabra</name>
    <dbReference type="NCBI Taxonomy" id="79078"/>
    <lineage>
        <taxon>Eukaryota</taxon>
        <taxon>Viridiplantae</taxon>
        <taxon>Streptophyta</taxon>
        <taxon>Embryophyta</taxon>
        <taxon>Tracheophyta</taxon>
        <taxon>Spermatophyta</taxon>
        <taxon>Magnoliopsida</taxon>
        <taxon>eudicotyledons</taxon>
        <taxon>Gunneridae</taxon>
        <taxon>Pentapetalae</taxon>
        <taxon>rosids</taxon>
        <taxon>fabids</taxon>
        <taxon>Fabales</taxon>
        <taxon>Fabaceae</taxon>
        <taxon>Papilionoideae</taxon>
        <taxon>50 kb inversion clade</taxon>
        <taxon>dalbergioids sensu lato</taxon>
        <taxon>Dalbergieae</taxon>
        <taxon>Pterocarpus clade</taxon>
        <taxon>Stylosanthes</taxon>
    </lineage>
</organism>
<dbReference type="InterPro" id="IPR004358">
    <property type="entry name" value="Sig_transdc_His_kin-like_C"/>
</dbReference>
<keyword evidence="5" id="KW-0418">Kinase</keyword>
<evidence type="ECO:0000256" key="6">
    <source>
        <dbReference type="ARBA" id="ARBA00022824"/>
    </source>
</evidence>
<evidence type="ECO:0000313" key="11">
    <source>
        <dbReference type="EMBL" id="MED6133647.1"/>
    </source>
</evidence>
<dbReference type="PROSITE" id="PS50109">
    <property type="entry name" value="HIS_KIN"/>
    <property type="match status" value="1"/>
</dbReference>
<dbReference type="SUPFAM" id="SSF52172">
    <property type="entry name" value="CheY-like"/>
    <property type="match status" value="1"/>
</dbReference>
<feature type="domain" description="Histidine kinase" evidence="9">
    <location>
        <begin position="22"/>
        <end position="93"/>
    </location>
</feature>
<dbReference type="EC" id="2.7.13.3" evidence="3"/>
<dbReference type="SMART" id="SM00448">
    <property type="entry name" value="REC"/>
    <property type="match status" value="1"/>
</dbReference>
<comment type="subcellular location">
    <subcellularLocation>
        <location evidence="2">Endoplasmic reticulum membrane</location>
        <topology evidence="2">Multi-pass membrane protein</topology>
    </subcellularLocation>
</comment>
<dbReference type="PANTHER" id="PTHR43047:SF58">
    <property type="entry name" value="HISTIDINE KINASE CYTOKININ RECEPTOR"/>
    <property type="match status" value="1"/>
</dbReference>
<dbReference type="PANTHER" id="PTHR43047">
    <property type="entry name" value="TWO-COMPONENT HISTIDINE PROTEIN KINASE"/>
    <property type="match status" value="1"/>
</dbReference>
<keyword evidence="7" id="KW-0597">Phosphoprotein</keyword>
<dbReference type="Pfam" id="PF00072">
    <property type="entry name" value="Response_reg"/>
    <property type="match status" value="1"/>
</dbReference>
<feature type="domain" description="Response regulatory" evidence="10">
    <location>
        <begin position="266"/>
        <end position="409"/>
    </location>
</feature>
<dbReference type="Pfam" id="PF02518">
    <property type="entry name" value="HATPase_c"/>
    <property type="match status" value="1"/>
</dbReference>
<dbReference type="SUPFAM" id="SSF55874">
    <property type="entry name" value="ATPase domain of HSP90 chaperone/DNA topoisomerase II/histidine kinase"/>
    <property type="match status" value="1"/>
</dbReference>
<sequence length="410" mass="45267">MNGDTEEENHSTETTVWIRCDVYDTGIGIPEKAIPTLFKRYMQVSADHARKYGGTGLGLAICKQLVELMGGRLTVSSKEHVGSTFTFILPYKVSIPSSDENSDDTDELSDVDNNDAVSDDLTEGFFQFQPRTLGSLFSSNGSTRRTLHKFNGFPSNPFALPSPNGVVSKAVTNSVEDSSSVVADASDLTESTSSSDHRENSEGGAVKLRQGCGDSSKEVNNESRKSSNKCEGLIMKKEDENSRCVSRCSGSREEDSSKECCRSKPKILLVEDNKINVMVTQSMMKRLGYSMDVVNNGVEAVKAVQRHTYDIILMDVFMPVMNGLQTTKLIRSYEETGNWDAAKSSGIEQIQQISDYECCVPPRKRIHIIAMTANTVSESAEECYANGMDSFVSKPVTFQKLKECLEQYLR</sequence>
<feature type="compositionally biased region" description="Basic and acidic residues" evidence="8">
    <location>
        <begin position="215"/>
        <end position="225"/>
    </location>
</feature>
<evidence type="ECO:0000259" key="10">
    <source>
        <dbReference type="PROSITE" id="PS50110"/>
    </source>
</evidence>
<dbReference type="Gene3D" id="3.30.565.10">
    <property type="entry name" value="Histidine kinase-like ATPase, C-terminal domain"/>
    <property type="match status" value="1"/>
</dbReference>
<feature type="region of interest" description="Disordered" evidence="8">
    <location>
        <begin position="176"/>
        <end position="230"/>
    </location>
</feature>
<dbReference type="PROSITE" id="PS50110">
    <property type="entry name" value="RESPONSE_REGULATORY"/>
    <property type="match status" value="1"/>
</dbReference>
<evidence type="ECO:0000256" key="5">
    <source>
        <dbReference type="ARBA" id="ARBA00022777"/>
    </source>
</evidence>
<dbReference type="CDD" id="cd16922">
    <property type="entry name" value="HATPase_EvgS-ArcB-TorS-like"/>
    <property type="match status" value="1"/>
</dbReference>
<dbReference type="InterPro" id="IPR003594">
    <property type="entry name" value="HATPase_dom"/>
</dbReference>
<evidence type="ECO:0000256" key="2">
    <source>
        <dbReference type="ARBA" id="ARBA00004477"/>
    </source>
</evidence>
<evidence type="ECO:0000256" key="1">
    <source>
        <dbReference type="ARBA" id="ARBA00000085"/>
    </source>
</evidence>
<dbReference type="InterPro" id="IPR036890">
    <property type="entry name" value="HATPase_C_sf"/>
</dbReference>
<feature type="compositionally biased region" description="Low complexity" evidence="8">
    <location>
        <begin position="176"/>
        <end position="186"/>
    </location>
</feature>
<feature type="modified residue" description="4-aspartylphosphate" evidence="7">
    <location>
        <position position="315"/>
    </location>
</feature>
<protein>
    <recommendedName>
        <fullName evidence="3">histidine kinase</fullName>
        <ecNumber evidence="3">2.7.13.3</ecNumber>
    </recommendedName>
</protein>
<comment type="catalytic activity">
    <reaction evidence="1">
        <text>ATP + protein L-histidine = ADP + protein N-phospho-L-histidine.</text>
        <dbReference type="EC" id="2.7.13.3"/>
    </reaction>
</comment>
<evidence type="ECO:0000256" key="8">
    <source>
        <dbReference type="SAM" id="MobiDB-lite"/>
    </source>
</evidence>
<dbReference type="SMART" id="SM00387">
    <property type="entry name" value="HATPase_c"/>
    <property type="match status" value="1"/>
</dbReference>
<evidence type="ECO:0000256" key="4">
    <source>
        <dbReference type="ARBA" id="ARBA00022679"/>
    </source>
</evidence>
<dbReference type="InterPro" id="IPR011006">
    <property type="entry name" value="CheY-like_superfamily"/>
</dbReference>
<accession>A0ABU6SBI5</accession>
<dbReference type="InterPro" id="IPR005467">
    <property type="entry name" value="His_kinase_dom"/>
</dbReference>